<keyword evidence="3" id="KW-1133">Transmembrane helix</keyword>
<dbReference type="GO" id="GO:0003723">
    <property type="term" value="F:RNA binding"/>
    <property type="evidence" value="ECO:0007669"/>
    <property type="project" value="UniProtKB-UniRule"/>
</dbReference>
<dbReference type="SUPFAM" id="SSF63748">
    <property type="entry name" value="Tudor/PWWP/MBT"/>
    <property type="match status" value="1"/>
</dbReference>
<keyword evidence="1" id="KW-0694">RNA-binding</keyword>
<feature type="compositionally biased region" description="Low complexity" evidence="2">
    <location>
        <begin position="92"/>
        <end position="109"/>
    </location>
</feature>
<dbReference type="PROSITE" id="PS50084">
    <property type="entry name" value="KH_TYPE_1"/>
    <property type="match status" value="1"/>
</dbReference>
<dbReference type="GO" id="GO:0005737">
    <property type="term" value="C:cytoplasm"/>
    <property type="evidence" value="ECO:0007669"/>
    <property type="project" value="UniProtKB-ARBA"/>
</dbReference>
<dbReference type="InterPro" id="IPR002999">
    <property type="entry name" value="Tudor"/>
</dbReference>
<evidence type="ECO:0000256" key="2">
    <source>
        <dbReference type="SAM" id="MobiDB-lite"/>
    </source>
</evidence>
<dbReference type="InterPro" id="IPR047367">
    <property type="entry name" value="Tudor_AKAP1"/>
</dbReference>
<dbReference type="EMBL" id="GFDL01014841">
    <property type="protein sequence ID" value="JAV20204.1"/>
    <property type="molecule type" value="Transcribed_RNA"/>
</dbReference>
<reference evidence="5" key="1">
    <citation type="submission" date="2017-01" db="EMBL/GenBank/DDBJ databases">
        <title>A deep insight into the sialotranscriptome of adult male and female Cluex tarsalis mosquitoes.</title>
        <authorList>
            <person name="Ribeiro J.M."/>
            <person name="Moreira F."/>
            <person name="Bernard K.A."/>
            <person name="Calvo E."/>
        </authorList>
    </citation>
    <scope>NUCLEOTIDE SEQUENCE</scope>
    <source>
        <strain evidence="5">Kern County</strain>
        <tissue evidence="5">Salivary glands</tissue>
    </source>
</reference>
<sequence length="596" mass="64965">MVSGRPLLFLSLPGLALIIGLVWFRRKKIVGFDTGGKSINDGGAEAVAKTDDKSKKEACNAEKQDCEYGIDLKQTESLPITPSANLKHDSGKNQSSSASSSSSCSGKSAPIDIVSNTRSPPKFSDQQLDAELLKLKIEESDIRNLRLIEEQDDYSSFESPVNLPGTVDRYQNFNRFNRGLEPQSEPVVIKASMAAKISPQNSFATELSPSKEAEMRNNSSAVGDLLNNNSTTNMDSINYDADADTINNNIVNEQQAVNSEEIGSHSPALSICSMHSGDSGKGSSPPQSECAPITSYDFFLPVYLVSKMLGRKAGFVQLIKAKTGVNVLIKRNPETHKTKICTLEGTQAEIDNALVLIRKKFPEKRFSALTLQRVHIAPTENVVPLPLIDTTCFHLQLVEGINNDVSVSSIVNGGHVFLQQPLHPSFPSLNTLQQCLNQSYNMTETPQLPEITENAICVCAVQGSWYRVQIVSHSSEDQHCLVKYLDYGGYANVPAASLRQIRTDFMAVPFQSIECVLSNLKPCGDAGWSPAASEALYSLSKGLILQAQVAGYTAEGLPEIYLYASLARDNIIFINHELAARGLAEWVENEMLPASS</sequence>
<keyword evidence="5" id="KW-0808">Transferase</keyword>
<feature type="region of interest" description="Disordered" evidence="2">
    <location>
        <begin position="81"/>
        <end position="124"/>
    </location>
</feature>
<dbReference type="SUPFAM" id="SSF54791">
    <property type="entry name" value="Eukaryotic type KH-domain (KH-domain type I)"/>
    <property type="match status" value="1"/>
</dbReference>
<dbReference type="CDD" id="cd20407">
    <property type="entry name" value="Tudor_AKAP1"/>
    <property type="match status" value="1"/>
</dbReference>
<proteinExistence type="predicted"/>
<dbReference type="InterPro" id="IPR047368">
    <property type="entry name" value="KH-I_AKAP1"/>
</dbReference>
<name>A0A1Q3EY20_CULTA</name>
<dbReference type="InterPro" id="IPR050621">
    <property type="entry name" value="Tudor_domain_containing"/>
</dbReference>
<dbReference type="PANTHER" id="PTHR22948">
    <property type="entry name" value="TUDOR DOMAIN CONTAINING PROTEIN"/>
    <property type="match status" value="1"/>
</dbReference>
<dbReference type="AlphaFoldDB" id="A0A1Q3EY20"/>
<dbReference type="Gene3D" id="2.40.50.90">
    <property type="match status" value="1"/>
</dbReference>
<dbReference type="PROSITE" id="PS50304">
    <property type="entry name" value="TUDOR"/>
    <property type="match status" value="1"/>
</dbReference>
<feature type="transmembrane region" description="Helical" evidence="3">
    <location>
        <begin position="6"/>
        <end position="24"/>
    </location>
</feature>
<keyword evidence="3" id="KW-0812">Transmembrane</keyword>
<dbReference type="Gene3D" id="2.30.30.140">
    <property type="match status" value="1"/>
</dbReference>
<dbReference type="CDD" id="cd22395">
    <property type="entry name" value="KH-I_AKAP1"/>
    <property type="match status" value="1"/>
</dbReference>
<dbReference type="InterPro" id="IPR036612">
    <property type="entry name" value="KH_dom_type_1_sf"/>
</dbReference>
<feature type="domain" description="Tudor" evidence="4">
    <location>
        <begin position="450"/>
        <end position="508"/>
    </location>
</feature>
<dbReference type="InterPro" id="IPR004088">
    <property type="entry name" value="KH_dom_type_1"/>
</dbReference>
<evidence type="ECO:0000313" key="5">
    <source>
        <dbReference type="EMBL" id="JAV20204.1"/>
    </source>
</evidence>
<keyword evidence="5" id="KW-0418">Kinase</keyword>
<dbReference type="Gene3D" id="3.30.1370.10">
    <property type="entry name" value="K Homology domain, type 1"/>
    <property type="match status" value="1"/>
</dbReference>
<dbReference type="Pfam" id="PF00013">
    <property type="entry name" value="KH_1"/>
    <property type="match status" value="1"/>
</dbReference>
<keyword evidence="3" id="KW-0472">Membrane</keyword>
<protein>
    <submittedName>
        <fullName evidence="5">Putative a-kinase anchor protein 1 mitochondrial</fullName>
    </submittedName>
</protein>
<evidence type="ECO:0000256" key="3">
    <source>
        <dbReference type="SAM" id="Phobius"/>
    </source>
</evidence>
<dbReference type="GO" id="GO:0010468">
    <property type="term" value="P:regulation of gene expression"/>
    <property type="evidence" value="ECO:0007669"/>
    <property type="project" value="UniProtKB-ARBA"/>
</dbReference>
<evidence type="ECO:0000259" key="4">
    <source>
        <dbReference type="PROSITE" id="PS50304"/>
    </source>
</evidence>
<organism evidence="5">
    <name type="scientific">Culex tarsalis</name>
    <name type="common">Encephalitis mosquito</name>
    <dbReference type="NCBI Taxonomy" id="7177"/>
    <lineage>
        <taxon>Eukaryota</taxon>
        <taxon>Metazoa</taxon>
        <taxon>Ecdysozoa</taxon>
        <taxon>Arthropoda</taxon>
        <taxon>Hexapoda</taxon>
        <taxon>Insecta</taxon>
        <taxon>Pterygota</taxon>
        <taxon>Neoptera</taxon>
        <taxon>Endopterygota</taxon>
        <taxon>Diptera</taxon>
        <taxon>Nematocera</taxon>
        <taxon>Culicoidea</taxon>
        <taxon>Culicidae</taxon>
        <taxon>Culicinae</taxon>
        <taxon>Culicini</taxon>
        <taxon>Culex</taxon>
        <taxon>Culex</taxon>
    </lineage>
</organism>
<evidence type="ECO:0000256" key="1">
    <source>
        <dbReference type="PROSITE-ProRule" id="PRU00117"/>
    </source>
</evidence>
<dbReference type="Pfam" id="PF00567">
    <property type="entry name" value="TUDOR"/>
    <property type="match status" value="1"/>
</dbReference>
<dbReference type="InterPro" id="IPR035437">
    <property type="entry name" value="SNase_OB-fold_sf"/>
</dbReference>
<accession>A0A1Q3EY20</accession>
<dbReference type="SMART" id="SM00333">
    <property type="entry name" value="TUDOR"/>
    <property type="match status" value="1"/>
</dbReference>
<dbReference type="PANTHER" id="PTHR22948:SF65">
    <property type="entry name" value="A-KINASE ANCHORING PROTEIN 1"/>
    <property type="match status" value="1"/>
</dbReference>
<feature type="compositionally biased region" description="Polar residues" evidence="2">
    <location>
        <begin position="114"/>
        <end position="124"/>
    </location>
</feature>
<dbReference type="GO" id="GO:0016301">
    <property type="term" value="F:kinase activity"/>
    <property type="evidence" value="ECO:0007669"/>
    <property type="project" value="UniProtKB-KW"/>
</dbReference>